<comment type="similarity">
    <text evidence="1">Belongs to the HpcH/HpaI aldolase family.</text>
</comment>
<keyword evidence="5" id="KW-0808">Transferase</keyword>
<dbReference type="PROSITE" id="PS51704">
    <property type="entry name" value="GP_PDE"/>
    <property type="match status" value="1"/>
</dbReference>
<evidence type="ECO:0000313" key="6">
    <source>
        <dbReference type="Proteomes" id="UP000326198"/>
    </source>
</evidence>
<dbReference type="Proteomes" id="UP000326198">
    <property type="component" value="Unassembled WGS sequence"/>
</dbReference>
<evidence type="ECO:0000256" key="2">
    <source>
        <dbReference type="ARBA" id="ARBA00022723"/>
    </source>
</evidence>
<keyword evidence="5" id="KW-0670">Pyruvate</keyword>
<organism evidence="5 6">
    <name type="scientific">Aspergillus bertholletiae</name>
    <dbReference type="NCBI Taxonomy" id="1226010"/>
    <lineage>
        <taxon>Eukaryota</taxon>
        <taxon>Fungi</taxon>
        <taxon>Dikarya</taxon>
        <taxon>Ascomycota</taxon>
        <taxon>Pezizomycotina</taxon>
        <taxon>Eurotiomycetes</taxon>
        <taxon>Eurotiomycetidae</taxon>
        <taxon>Eurotiales</taxon>
        <taxon>Aspergillaceae</taxon>
        <taxon>Aspergillus</taxon>
        <taxon>Aspergillus subgen. Circumdati</taxon>
    </lineage>
</organism>
<sequence length="272" mass="29490">MQAANRLQKSLTQGKPSFGGWQMLPGTNLTRTICRSATDLDWLLIDLEHGNISDDSMHEIVAASAACGVSPIVRVAEGQPWMIKRALDAGAHGILVPVIDTAEEARNVVRYSKFPPLGNRGFESLLAVEKFVEQHPHGGEVKQLTGMEYLQQANSSLVIAVQIETKAALENVKEIAAVPGIDVLFIGPFDLSVNIGHPITNPEQMDPELVQAIETIYHAAQTAGKATGIYCDTGEQAREYAEKGFQMMSAMTDMVGMRKVFRQAFNAAKGGL</sequence>
<dbReference type="AlphaFoldDB" id="A0A5N7BIT8"/>
<reference evidence="5 6" key="1">
    <citation type="submission" date="2019-04" db="EMBL/GenBank/DDBJ databases">
        <title>Friends and foes A comparative genomics studyof 23 Aspergillus species from section Flavi.</title>
        <authorList>
            <consortium name="DOE Joint Genome Institute"/>
            <person name="Kjaerbolling I."/>
            <person name="Vesth T."/>
            <person name="Frisvad J.C."/>
            <person name="Nybo J.L."/>
            <person name="Theobald S."/>
            <person name="Kildgaard S."/>
            <person name="Isbrandt T."/>
            <person name="Kuo A."/>
            <person name="Sato A."/>
            <person name="Lyhne E.K."/>
            <person name="Kogle M.E."/>
            <person name="Wiebenga A."/>
            <person name="Kun R.S."/>
            <person name="Lubbers R.J."/>
            <person name="Makela M.R."/>
            <person name="Barry K."/>
            <person name="Chovatia M."/>
            <person name="Clum A."/>
            <person name="Daum C."/>
            <person name="Haridas S."/>
            <person name="He G."/>
            <person name="LaButti K."/>
            <person name="Lipzen A."/>
            <person name="Mondo S."/>
            <person name="Riley R."/>
            <person name="Salamov A."/>
            <person name="Simmons B.A."/>
            <person name="Magnuson J.K."/>
            <person name="Henrissat B."/>
            <person name="Mortensen U.H."/>
            <person name="Larsen T.O."/>
            <person name="Devries R.P."/>
            <person name="Grigoriev I.V."/>
            <person name="Machida M."/>
            <person name="Baker S.E."/>
            <person name="Andersen M.R."/>
        </authorList>
    </citation>
    <scope>NUCLEOTIDE SEQUENCE [LARGE SCALE GENOMIC DNA]</scope>
    <source>
        <strain evidence="5 6">IBT 29228</strain>
    </source>
</reference>
<gene>
    <name evidence="5" type="ORF">BDV26DRAFT_301239</name>
</gene>
<dbReference type="InterPro" id="IPR015813">
    <property type="entry name" value="Pyrv/PenolPyrv_kinase-like_dom"/>
</dbReference>
<proteinExistence type="inferred from homology"/>
<keyword evidence="5" id="KW-0418">Kinase</keyword>
<accession>A0A5N7BIT8</accession>
<protein>
    <submittedName>
        <fullName evidence="5">Pyruvate/Phosphoenolpyruvate kinase-like domain-containing protein</fullName>
    </submittedName>
</protein>
<dbReference type="Pfam" id="PF03328">
    <property type="entry name" value="HpcH_HpaI"/>
    <property type="match status" value="1"/>
</dbReference>
<dbReference type="InterPro" id="IPR005000">
    <property type="entry name" value="Aldolase/citrate-lyase_domain"/>
</dbReference>
<dbReference type="GO" id="GO:0016832">
    <property type="term" value="F:aldehyde-lyase activity"/>
    <property type="evidence" value="ECO:0007669"/>
    <property type="project" value="TreeGrafter"/>
</dbReference>
<dbReference type="GO" id="GO:0006629">
    <property type="term" value="P:lipid metabolic process"/>
    <property type="evidence" value="ECO:0007669"/>
    <property type="project" value="InterPro"/>
</dbReference>
<evidence type="ECO:0000256" key="3">
    <source>
        <dbReference type="ARBA" id="ARBA00023239"/>
    </source>
</evidence>
<evidence type="ECO:0000256" key="1">
    <source>
        <dbReference type="ARBA" id="ARBA00005568"/>
    </source>
</evidence>
<keyword evidence="6" id="KW-1185">Reference proteome</keyword>
<dbReference type="GO" id="GO:0016301">
    <property type="term" value="F:kinase activity"/>
    <property type="evidence" value="ECO:0007669"/>
    <property type="project" value="UniProtKB-KW"/>
</dbReference>
<dbReference type="Gene3D" id="3.20.20.60">
    <property type="entry name" value="Phosphoenolpyruvate-binding domains"/>
    <property type="match status" value="1"/>
</dbReference>
<dbReference type="SUPFAM" id="SSF51621">
    <property type="entry name" value="Phosphoenolpyruvate/pyruvate domain"/>
    <property type="match status" value="1"/>
</dbReference>
<dbReference type="GO" id="GO:0005737">
    <property type="term" value="C:cytoplasm"/>
    <property type="evidence" value="ECO:0007669"/>
    <property type="project" value="TreeGrafter"/>
</dbReference>
<evidence type="ECO:0000313" key="5">
    <source>
        <dbReference type="EMBL" id="KAE8381648.1"/>
    </source>
</evidence>
<dbReference type="InterPro" id="IPR050251">
    <property type="entry name" value="HpcH-HpaI_aldolase"/>
</dbReference>
<dbReference type="InterPro" id="IPR040442">
    <property type="entry name" value="Pyrv_kinase-like_dom_sf"/>
</dbReference>
<dbReference type="OrthoDB" id="1621678at2759"/>
<dbReference type="InterPro" id="IPR030395">
    <property type="entry name" value="GP_PDE_dom"/>
</dbReference>
<dbReference type="EMBL" id="ML736169">
    <property type="protein sequence ID" value="KAE8381648.1"/>
    <property type="molecule type" value="Genomic_DNA"/>
</dbReference>
<name>A0A5N7BIT8_9EURO</name>
<dbReference type="GO" id="GO:0046872">
    <property type="term" value="F:metal ion binding"/>
    <property type="evidence" value="ECO:0007669"/>
    <property type="project" value="UniProtKB-KW"/>
</dbReference>
<dbReference type="GO" id="GO:0008081">
    <property type="term" value="F:phosphoric diester hydrolase activity"/>
    <property type="evidence" value="ECO:0007669"/>
    <property type="project" value="InterPro"/>
</dbReference>
<keyword evidence="3" id="KW-0456">Lyase</keyword>
<dbReference type="PANTHER" id="PTHR30502">
    <property type="entry name" value="2-KETO-3-DEOXY-L-RHAMNONATE ALDOLASE"/>
    <property type="match status" value="1"/>
</dbReference>
<evidence type="ECO:0000259" key="4">
    <source>
        <dbReference type="PROSITE" id="PS51704"/>
    </source>
</evidence>
<keyword evidence="2" id="KW-0479">Metal-binding</keyword>
<feature type="domain" description="GP-PDE" evidence="4">
    <location>
        <begin position="1"/>
        <end position="106"/>
    </location>
</feature>
<dbReference type="PANTHER" id="PTHR30502:SF0">
    <property type="entry name" value="PHOSPHOENOLPYRUVATE CARBOXYLASE FAMILY PROTEIN"/>
    <property type="match status" value="1"/>
</dbReference>